<proteinExistence type="predicted"/>
<name>A0A4D6XMI2_9GAMM</name>
<gene>
    <name evidence="1" type="ORF">OWM53_02975</name>
</gene>
<dbReference type="EMBL" id="CP113403">
    <property type="protein sequence ID" value="WAI17772.1"/>
    <property type="molecule type" value="Genomic_DNA"/>
</dbReference>
<protein>
    <submittedName>
        <fullName evidence="1">Uncharacterized protein</fullName>
    </submittedName>
</protein>
<reference evidence="1" key="1">
    <citation type="submission" date="2022-11" db="EMBL/GenBank/DDBJ databases">
        <title>The whole genome sequencing of pests is an important tool to study the evolution of the plant-insect interaction and insecticide resistance.</title>
        <authorList>
            <person name="Kananovich Y."/>
        </authorList>
    </citation>
    <scope>NUCLEOTIDE SEQUENCE</scope>
    <source>
        <strain evidence="1">BSU_Aph_2016</strain>
    </source>
</reference>
<dbReference type="Proteomes" id="UP001163441">
    <property type="component" value="Chromosome"/>
</dbReference>
<sequence length="138" mass="16280">MSSNINLVDKLNPMYLEHNNKSEIKIDPKEIERIRKEIIENIENKNKNKDNKNGSKVTISYSETEKNLIKLEELYNKYLSQLEAVEKKVIEQKKQNNEINTNKINELDTENSLKKKLLLNPLLKPLMKPILNQLFNLF</sequence>
<evidence type="ECO:0000313" key="1">
    <source>
        <dbReference type="EMBL" id="WAI17772.1"/>
    </source>
</evidence>
<dbReference type="OrthoDB" id="6554590at2"/>
<dbReference type="RefSeq" id="WP_158360844.1">
    <property type="nucleotide sequence ID" value="NZ_CP034897.1"/>
</dbReference>
<dbReference type="AlphaFoldDB" id="A0A4D6XMI2"/>
<accession>A0A4D6XMI2</accession>
<organism evidence="1 2">
    <name type="scientific">Buchnera aphidicola</name>
    <name type="common">Aphis craccivora</name>
    <dbReference type="NCBI Taxonomy" id="466616"/>
    <lineage>
        <taxon>Bacteria</taxon>
        <taxon>Pseudomonadati</taxon>
        <taxon>Pseudomonadota</taxon>
        <taxon>Gammaproteobacteria</taxon>
        <taxon>Enterobacterales</taxon>
        <taxon>Erwiniaceae</taxon>
        <taxon>Buchnera</taxon>
    </lineage>
</organism>
<evidence type="ECO:0000313" key="2">
    <source>
        <dbReference type="Proteomes" id="UP001163441"/>
    </source>
</evidence>